<keyword evidence="2" id="KW-1185">Reference proteome</keyword>
<dbReference type="InterPro" id="IPR000150">
    <property type="entry name" value="Cof"/>
</dbReference>
<name>A0A3G8LHK5_9MOLU</name>
<dbReference type="InterPro" id="IPR006379">
    <property type="entry name" value="HAD-SF_hydro_IIB"/>
</dbReference>
<proteinExistence type="predicted"/>
<dbReference type="Gene3D" id="3.30.1240.10">
    <property type="match status" value="1"/>
</dbReference>
<dbReference type="GO" id="GO:0005829">
    <property type="term" value="C:cytosol"/>
    <property type="evidence" value="ECO:0007669"/>
    <property type="project" value="TreeGrafter"/>
</dbReference>
<dbReference type="InterPro" id="IPR023214">
    <property type="entry name" value="HAD_sf"/>
</dbReference>
<dbReference type="KEGG" id="mstr:EGN60_01925"/>
<organism evidence="1 2">
    <name type="scientific">Mycoplasma struthionis</name>
    <dbReference type="NCBI Taxonomy" id="538220"/>
    <lineage>
        <taxon>Bacteria</taxon>
        <taxon>Bacillati</taxon>
        <taxon>Mycoplasmatota</taxon>
        <taxon>Mollicutes</taxon>
        <taxon>Mycoplasmataceae</taxon>
        <taxon>Mycoplasma</taxon>
    </lineage>
</organism>
<dbReference type="Pfam" id="PF08282">
    <property type="entry name" value="Hydrolase_3"/>
    <property type="match status" value="1"/>
</dbReference>
<dbReference type="GO" id="GO:0000287">
    <property type="term" value="F:magnesium ion binding"/>
    <property type="evidence" value="ECO:0007669"/>
    <property type="project" value="TreeGrafter"/>
</dbReference>
<protein>
    <submittedName>
        <fullName evidence="1">Cof-type HAD-IIB family hydrolase</fullName>
    </submittedName>
</protein>
<dbReference type="GO" id="GO:0016791">
    <property type="term" value="F:phosphatase activity"/>
    <property type="evidence" value="ECO:0007669"/>
    <property type="project" value="TreeGrafter"/>
</dbReference>
<dbReference type="InterPro" id="IPR036412">
    <property type="entry name" value="HAD-like_sf"/>
</dbReference>
<dbReference type="NCBIfam" id="TIGR01484">
    <property type="entry name" value="HAD-SF-IIB"/>
    <property type="match status" value="1"/>
</dbReference>
<keyword evidence="1" id="KW-0378">Hydrolase</keyword>
<dbReference type="Gene3D" id="3.40.50.1000">
    <property type="entry name" value="HAD superfamily/HAD-like"/>
    <property type="match status" value="1"/>
</dbReference>
<sequence length="303" mass="35364">MNIDLKTTNDKKPVIFSDVDGTIYRLFDLKKEVIKDVEFALSQGADFNICTGNPVQQRMFWLIDELKANYLIGSSGAQIYDCKNSKIVKSWHINKSLVNEVVKIAKENNIQGFLWDDNQYFYLLEEKKIKNEVFEYHFLDDITRQNYPQLFIKDDFEAVKIELYNNDVAEDERYSNQMFELFKHLENDLTIIITNYGLEISPKGIDKGSAIKWMIENIYNQYDLKLEDVMAIGDSNNDVPMLQIVGYSYAMANSSKQALKSANYFTSSVEQNGLGEAVLDYLYRLKNIVKKYMLHEFENIERK</sequence>
<dbReference type="EMBL" id="CP034044">
    <property type="protein sequence ID" value="AZG68715.1"/>
    <property type="molecule type" value="Genomic_DNA"/>
</dbReference>
<dbReference type="PROSITE" id="PS01229">
    <property type="entry name" value="COF_2"/>
    <property type="match status" value="1"/>
</dbReference>
<gene>
    <name evidence="1" type="ORF">EGN60_01925</name>
</gene>
<dbReference type="PANTHER" id="PTHR10000:SF8">
    <property type="entry name" value="HAD SUPERFAMILY HYDROLASE-LIKE, TYPE 3"/>
    <property type="match status" value="1"/>
</dbReference>
<dbReference type="PANTHER" id="PTHR10000">
    <property type="entry name" value="PHOSPHOSERINE PHOSPHATASE"/>
    <property type="match status" value="1"/>
</dbReference>
<dbReference type="AlphaFoldDB" id="A0A3G8LHK5"/>
<evidence type="ECO:0000313" key="1">
    <source>
        <dbReference type="EMBL" id="AZG68715.1"/>
    </source>
</evidence>
<evidence type="ECO:0000313" key="2">
    <source>
        <dbReference type="Proteomes" id="UP000275883"/>
    </source>
</evidence>
<dbReference type="Proteomes" id="UP000275883">
    <property type="component" value="Chromosome"/>
</dbReference>
<dbReference type="NCBIfam" id="TIGR00099">
    <property type="entry name" value="Cof-subfamily"/>
    <property type="match status" value="1"/>
</dbReference>
<accession>A0A3G8LHK5</accession>
<dbReference type="RefSeq" id="WP_124724409.1">
    <property type="nucleotide sequence ID" value="NZ_CP034044.1"/>
</dbReference>
<dbReference type="SUPFAM" id="SSF56784">
    <property type="entry name" value="HAD-like"/>
    <property type="match status" value="1"/>
</dbReference>
<reference evidence="1 2" key="1">
    <citation type="submission" date="2018-11" db="EMBL/GenBank/DDBJ databases">
        <title>Genome sequence of Mycoplasma struthionis sp. nov.</title>
        <authorList>
            <person name="Spergser J."/>
        </authorList>
    </citation>
    <scope>NUCLEOTIDE SEQUENCE [LARGE SCALE GENOMIC DNA]</scope>
    <source>
        <strain evidence="1 2">237IA</strain>
    </source>
</reference>
<dbReference type="OrthoDB" id="9810101at2"/>